<sequence length="71" mass="8595">ELPLPVRSAKDMQYAVNWVVFCLVLHNMIIWFEERWYGEKSVQRKDLEKWERNEMPHMEEGDEQAGENVND</sequence>
<keyword evidence="1" id="KW-0472">Membrane</keyword>
<dbReference type="EMBL" id="KN826168">
    <property type="protein sequence ID" value="KIK79844.1"/>
    <property type="molecule type" value="Genomic_DNA"/>
</dbReference>
<evidence type="ECO:0000256" key="1">
    <source>
        <dbReference type="SAM" id="Phobius"/>
    </source>
</evidence>
<protein>
    <submittedName>
        <fullName evidence="2">Uncharacterized protein</fullName>
    </submittedName>
</protein>
<dbReference type="InParanoid" id="A0A0D0DFH5"/>
<keyword evidence="1" id="KW-0812">Transmembrane</keyword>
<reference evidence="3" key="2">
    <citation type="submission" date="2015-01" db="EMBL/GenBank/DDBJ databases">
        <title>Evolutionary Origins and Diversification of the Mycorrhizal Mutualists.</title>
        <authorList>
            <consortium name="DOE Joint Genome Institute"/>
            <consortium name="Mycorrhizal Genomics Consortium"/>
            <person name="Kohler A."/>
            <person name="Kuo A."/>
            <person name="Nagy L.G."/>
            <person name="Floudas D."/>
            <person name="Copeland A."/>
            <person name="Barry K.W."/>
            <person name="Cichocki N."/>
            <person name="Veneault-Fourrey C."/>
            <person name="LaButti K."/>
            <person name="Lindquist E.A."/>
            <person name="Lipzen A."/>
            <person name="Lundell T."/>
            <person name="Morin E."/>
            <person name="Murat C."/>
            <person name="Riley R."/>
            <person name="Ohm R."/>
            <person name="Sun H."/>
            <person name="Tunlid A."/>
            <person name="Henrissat B."/>
            <person name="Grigoriev I.V."/>
            <person name="Hibbett D.S."/>
            <person name="Martin F."/>
        </authorList>
    </citation>
    <scope>NUCLEOTIDE SEQUENCE [LARGE SCALE GENOMIC DNA]</scope>
    <source>
        <strain evidence="3">Ve08.2h10</strain>
    </source>
</reference>
<reference evidence="2 3" key="1">
    <citation type="submission" date="2014-04" db="EMBL/GenBank/DDBJ databases">
        <authorList>
            <consortium name="DOE Joint Genome Institute"/>
            <person name="Kuo A."/>
            <person name="Kohler A."/>
            <person name="Jargeat P."/>
            <person name="Nagy L.G."/>
            <person name="Floudas D."/>
            <person name="Copeland A."/>
            <person name="Barry K.W."/>
            <person name="Cichocki N."/>
            <person name="Veneault-Fourrey C."/>
            <person name="LaButti K."/>
            <person name="Lindquist E.A."/>
            <person name="Lipzen A."/>
            <person name="Lundell T."/>
            <person name="Morin E."/>
            <person name="Murat C."/>
            <person name="Sun H."/>
            <person name="Tunlid A."/>
            <person name="Henrissat B."/>
            <person name="Grigoriev I.V."/>
            <person name="Hibbett D.S."/>
            <person name="Martin F."/>
            <person name="Nordberg H.P."/>
            <person name="Cantor M.N."/>
            <person name="Hua S.X."/>
        </authorList>
    </citation>
    <scope>NUCLEOTIDE SEQUENCE [LARGE SCALE GENOMIC DNA]</scope>
    <source>
        <strain evidence="2 3">Ve08.2h10</strain>
    </source>
</reference>
<feature type="transmembrane region" description="Helical" evidence="1">
    <location>
        <begin position="12"/>
        <end position="32"/>
    </location>
</feature>
<dbReference type="AlphaFoldDB" id="A0A0D0DFH5"/>
<dbReference type="Proteomes" id="UP000054538">
    <property type="component" value="Unassembled WGS sequence"/>
</dbReference>
<name>A0A0D0DFH5_9AGAM</name>
<accession>A0A0D0DFH5</accession>
<evidence type="ECO:0000313" key="3">
    <source>
        <dbReference type="Proteomes" id="UP000054538"/>
    </source>
</evidence>
<evidence type="ECO:0000313" key="2">
    <source>
        <dbReference type="EMBL" id="KIK79844.1"/>
    </source>
</evidence>
<organism evidence="2 3">
    <name type="scientific">Paxillus rubicundulus Ve08.2h10</name>
    <dbReference type="NCBI Taxonomy" id="930991"/>
    <lineage>
        <taxon>Eukaryota</taxon>
        <taxon>Fungi</taxon>
        <taxon>Dikarya</taxon>
        <taxon>Basidiomycota</taxon>
        <taxon>Agaricomycotina</taxon>
        <taxon>Agaricomycetes</taxon>
        <taxon>Agaricomycetidae</taxon>
        <taxon>Boletales</taxon>
        <taxon>Paxilineae</taxon>
        <taxon>Paxillaceae</taxon>
        <taxon>Paxillus</taxon>
    </lineage>
</organism>
<keyword evidence="1" id="KW-1133">Transmembrane helix</keyword>
<keyword evidence="3" id="KW-1185">Reference proteome</keyword>
<feature type="non-terminal residue" evidence="2">
    <location>
        <position position="1"/>
    </location>
</feature>
<dbReference type="HOGENOM" id="CLU_190349_0_0_1"/>
<proteinExistence type="predicted"/>
<gene>
    <name evidence="2" type="ORF">PAXRUDRAFT_160161</name>
</gene>